<accession>B7P2Y9</accession>
<protein>
    <submittedName>
        <fullName evidence="2 3">Uncharacterized protein</fullName>
    </submittedName>
</protein>
<evidence type="ECO:0000313" key="3">
    <source>
        <dbReference type="EnsemblMetazoa" id="ISCW001608-PA"/>
    </source>
</evidence>
<evidence type="ECO:0000256" key="1">
    <source>
        <dbReference type="SAM" id="MobiDB-lite"/>
    </source>
</evidence>
<feature type="region of interest" description="Disordered" evidence="1">
    <location>
        <begin position="17"/>
        <end position="63"/>
    </location>
</feature>
<keyword evidence="4" id="KW-1185">Reference proteome</keyword>
<reference evidence="2 4" key="1">
    <citation type="submission" date="2008-03" db="EMBL/GenBank/DDBJ databases">
        <title>Annotation of Ixodes scapularis.</title>
        <authorList>
            <consortium name="Ixodes scapularis Genome Project Consortium"/>
            <person name="Caler E."/>
            <person name="Hannick L.I."/>
            <person name="Bidwell S."/>
            <person name="Joardar V."/>
            <person name="Thiagarajan M."/>
            <person name="Amedeo P."/>
            <person name="Galinsky K.J."/>
            <person name="Schobel S."/>
            <person name="Inman J."/>
            <person name="Hostetler J."/>
            <person name="Miller J."/>
            <person name="Hammond M."/>
            <person name="Megy K."/>
            <person name="Lawson D."/>
            <person name="Kodira C."/>
            <person name="Sutton G."/>
            <person name="Meyer J."/>
            <person name="Hill C.A."/>
            <person name="Birren B."/>
            <person name="Nene V."/>
            <person name="Collins F."/>
            <person name="Alarcon-Chaidez F."/>
            <person name="Wikel S."/>
            <person name="Strausberg R."/>
        </authorList>
    </citation>
    <scope>NUCLEOTIDE SEQUENCE [LARGE SCALE GENOMIC DNA]</scope>
    <source>
        <strain evidence="4">Wikel</strain>
        <strain evidence="2">Wikel colony</strain>
    </source>
</reference>
<dbReference type="EnsemblMetazoa" id="ISCW001608-RA">
    <property type="protein sequence ID" value="ISCW001608-PA"/>
    <property type="gene ID" value="ISCW001608"/>
</dbReference>
<feature type="non-terminal residue" evidence="2">
    <location>
        <position position="63"/>
    </location>
</feature>
<name>B7P2Y9_IXOSC</name>
<dbReference type="AlphaFoldDB" id="B7P2Y9"/>
<dbReference type="PaxDb" id="6945-B7P2Y9"/>
<evidence type="ECO:0000313" key="2">
    <source>
        <dbReference type="EMBL" id="EEC00961.1"/>
    </source>
</evidence>
<evidence type="ECO:0000313" key="4">
    <source>
        <dbReference type="Proteomes" id="UP000001555"/>
    </source>
</evidence>
<sequence>PTQTLREPVRLAHLVAQSRMQQRTCPASPWPLHPQSPPSRIPNTQAPPPHPPARLTPLLKRHV</sequence>
<organism>
    <name type="scientific">Ixodes scapularis</name>
    <name type="common">Black-legged tick</name>
    <name type="synonym">Deer tick</name>
    <dbReference type="NCBI Taxonomy" id="6945"/>
    <lineage>
        <taxon>Eukaryota</taxon>
        <taxon>Metazoa</taxon>
        <taxon>Ecdysozoa</taxon>
        <taxon>Arthropoda</taxon>
        <taxon>Chelicerata</taxon>
        <taxon>Arachnida</taxon>
        <taxon>Acari</taxon>
        <taxon>Parasitiformes</taxon>
        <taxon>Ixodida</taxon>
        <taxon>Ixodoidea</taxon>
        <taxon>Ixodidae</taxon>
        <taxon>Ixodinae</taxon>
        <taxon>Ixodes</taxon>
    </lineage>
</organism>
<feature type="non-terminal residue" evidence="2">
    <location>
        <position position="1"/>
    </location>
</feature>
<dbReference type="InParanoid" id="B7P2Y9"/>
<dbReference type="VEuPathDB" id="VectorBase:ISCI001608"/>
<gene>
    <name evidence="2" type="ORF">IscW_ISCW001608</name>
</gene>
<proteinExistence type="predicted"/>
<feature type="compositionally biased region" description="Pro residues" evidence="1">
    <location>
        <begin position="28"/>
        <end position="54"/>
    </location>
</feature>
<dbReference type="EMBL" id="ABJB010690019">
    <property type="status" value="NOT_ANNOTATED_CDS"/>
    <property type="molecule type" value="Genomic_DNA"/>
</dbReference>
<dbReference type="VEuPathDB" id="VectorBase:ISCW001608"/>
<dbReference type="HOGENOM" id="CLU_2892434_0_0_1"/>
<dbReference type="EMBL" id="DS625176">
    <property type="protein sequence ID" value="EEC00961.1"/>
    <property type="molecule type" value="Genomic_DNA"/>
</dbReference>
<reference evidence="3" key="2">
    <citation type="submission" date="2020-05" db="UniProtKB">
        <authorList>
            <consortium name="EnsemblMetazoa"/>
        </authorList>
    </citation>
    <scope>IDENTIFICATION</scope>
    <source>
        <strain evidence="3">wikel</strain>
    </source>
</reference>
<dbReference type="Proteomes" id="UP000001555">
    <property type="component" value="Unassembled WGS sequence"/>
</dbReference>